<evidence type="ECO:0000256" key="2">
    <source>
        <dbReference type="ARBA" id="ARBA00007620"/>
    </source>
</evidence>
<keyword evidence="3 6" id="KW-0812">Transmembrane</keyword>
<evidence type="ECO:0000313" key="8">
    <source>
        <dbReference type="EMBL" id="MEN2786392.1"/>
    </source>
</evidence>
<proteinExistence type="inferred from homology"/>
<keyword evidence="5 6" id="KW-0472">Membrane</keyword>
<dbReference type="Pfam" id="PF10520">
    <property type="entry name" value="Lipid_desat"/>
    <property type="match status" value="1"/>
</dbReference>
<dbReference type="EMBL" id="JBDIMF010000002">
    <property type="protein sequence ID" value="MEN2786392.1"/>
    <property type="molecule type" value="Genomic_DNA"/>
</dbReference>
<keyword evidence="9" id="KW-1185">Reference proteome</keyword>
<organism evidence="8 9">
    <name type="scientific">Sphingomonas qilianensis</name>
    <dbReference type="NCBI Taxonomy" id="1736690"/>
    <lineage>
        <taxon>Bacteria</taxon>
        <taxon>Pseudomonadati</taxon>
        <taxon>Pseudomonadota</taxon>
        <taxon>Alphaproteobacteria</taxon>
        <taxon>Sphingomonadales</taxon>
        <taxon>Sphingomonadaceae</taxon>
        <taxon>Sphingomonas</taxon>
    </lineage>
</organism>
<evidence type="ECO:0000313" key="9">
    <source>
        <dbReference type="Proteomes" id="UP001404104"/>
    </source>
</evidence>
<dbReference type="Proteomes" id="UP001404104">
    <property type="component" value="Unassembled WGS sequence"/>
</dbReference>
<evidence type="ECO:0000256" key="3">
    <source>
        <dbReference type="ARBA" id="ARBA00022692"/>
    </source>
</evidence>
<comment type="subcellular location">
    <subcellularLocation>
        <location evidence="1">Membrane</location>
        <topology evidence="1">Multi-pass membrane protein</topology>
    </subcellularLocation>
</comment>
<comment type="caution">
    <text evidence="8">The sequence shown here is derived from an EMBL/GenBank/DDBJ whole genome shotgun (WGS) entry which is preliminary data.</text>
</comment>
<feature type="transmembrane region" description="Helical" evidence="6">
    <location>
        <begin position="161"/>
        <end position="180"/>
    </location>
</feature>
<feature type="transmembrane region" description="Helical" evidence="6">
    <location>
        <begin position="134"/>
        <end position="155"/>
    </location>
</feature>
<evidence type="ECO:0000256" key="5">
    <source>
        <dbReference type="ARBA" id="ARBA00023136"/>
    </source>
</evidence>
<feature type="domain" description="Lipid desaturase" evidence="7">
    <location>
        <begin position="114"/>
        <end position="230"/>
    </location>
</feature>
<protein>
    <submittedName>
        <fullName evidence="8">Fatty acid desaturase CarF family protein</fullName>
    </submittedName>
</protein>
<dbReference type="InterPro" id="IPR019547">
    <property type="entry name" value="Lipid_desat"/>
</dbReference>
<feature type="transmembrane region" description="Helical" evidence="6">
    <location>
        <begin position="45"/>
        <end position="67"/>
    </location>
</feature>
<name>A0ABU9XSA9_9SPHN</name>
<comment type="similarity">
    <text evidence="2">Belongs to the fatty acid desaturase CarF family.</text>
</comment>
<sequence length="251" mass="27579">MAKLDLPGGLGHQSRVMLLSRLAVGAFVAAMIGILALAVRDVGLWTVPALLVGWFLADAASGLTHMIMDYRPCPSGRGLAQIYFYEGSRESADYVQLRDAAMARIGPLDRLTYDFKNHHPRPDALGRRSVWRQIGSTVIVGTLPVSLLLLALWAVVDLPSAVMAGGFSFLLGSAFAQYFHGTLHRDDNPRIVHVMRACRLLMTPAAHEKHHATLKQDFATNCGWSNPVINPLFRAAHRAGYLRDEGLEPHH</sequence>
<keyword evidence="4 6" id="KW-1133">Transmembrane helix</keyword>
<evidence type="ECO:0000259" key="7">
    <source>
        <dbReference type="Pfam" id="PF10520"/>
    </source>
</evidence>
<evidence type="ECO:0000256" key="6">
    <source>
        <dbReference type="SAM" id="Phobius"/>
    </source>
</evidence>
<accession>A0ABU9XSA9</accession>
<gene>
    <name evidence="8" type="ORF">ABC969_08165</name>
</gene>
<evidence type="ECO:0000256" key="4">
    <source>
        <dbReference type="ARBA" id="ARBA00022989"/>
    </source>
</evidence>
<reference evidence="8 9" key="1">
    <citation type="submission" date="2024-05" db="EMBL/GenBank/DDBJ databases">
        <authorList>
            <person name="Liu Q."/>
            <person name="Xin Y.-H."/>
        </authorList>
    </citation>
    <scope>NUCLEOTIDE SEQUENCE [LARGE SCALE GENOMIC DNA]</scope>
    <source>
        <strain evidence="8 9">CGMCC 1.15349</strain>
    </source>
</reference>
<evidence type="ECO:0000256" key="1">
    <source>
        <dbReference type="ARBA" id="ARBA00004141"/>
    </source>
</evidence>
<dbReference type="RefSeq" id="WP_345864181.1">
    <property type="nucleotide sequence ID" value="NZ_JBDIMF010000002.1"/>
</dbReference>
<feature type="transmembrane region" description="Helical" evidence="6">
    <location>
        <begin position="21"/>
        <end position="39"/>
    </location>
</feature>